<dbReference type="Pfam" id="PF09092">
    <property type="entry name" value="Lyase_N"/>
    <property type="match status" value="1"/>
</dbReference>
<dbReference type="PANTHER" id="PTHR37322:SF3">
    <property type="entry name" value="CHONDROITIN SULFATE ABC EXOLYASE"/>
    <property type="match status" value="1"/>
</dbReference>
<dbReference type="GO" id="GO:0042597">
    <property type="term" value="C:periplasmic space"/>
    <property type="evidence" value="ECO:0007669"/>
    <property type="project" value="TreeGrafter"/>
</dbReference>
<comment type="caution">
    <text evidence="5">The sequence shown here is derived from an EMBL/GenBank/DDBJ whole genome shotgun (WGS) entry which is preliminary data.</text>
</comment>
<feature type="region of interest" description="Disordered" evidence="1">
    <location>
        <begin position="756"/>
        <end position="781"/>
    </location>
</feature>
<dbReference type="GO" id="GO:0006027">
    <property type="term" value="P:glycosaminoglycan catabolic process"/>
    <property type="evidence" value="ECO:0007669"/>
    <property type="project" value="InterPro"/>
</dbReference>
<feature type="domain" description="Polysaccharide lyase family 8 central" evidence="2">
    <location>
        <begin position="569"/>
        <end position="865"/>
    </location>
</feature>
<organism evidence="5 6">
    <name type="scientific">Paenibacillus solanacearum</name>
    <dbReference type="NCBI Taxonomy" id="2048548"/>
    <lineage>
        <taxon>Bacteria</taxon>
        <taxon>Bacillati</taxon>
        <taxon>Bacillota</taxon>
        <taxon>Bacilli</taxon>
        <taxon>Bacillales</taxon>
        <taxon>Paenibacillaceae</taxon>
        <taxon>Paenibacillus</taxon>
    </lineage>
</organism>
<reference evidence="5" key="1">
    <citation type="submission" date="2021-06" db="EMBL/GenBank/DDBJ databases">
        <authorList>
            <person name="Criscuolo A."/>
        </authorList>
    </citation>
    <scope>NUCLEOTIDE SEQUENCE</scope>
    <source>
        <strain evidence="5">CIP111600</strain>
    </source>
</reference>
<accession>A0A916JVT9</accession>
<dbReference type="EC" id="4.2.2.21" evidence="5"/>
<evidence type="ECO:0000313" key="5">
    <source>
        <dbReference type="EMBL" id="CAG7607429.1"/>
    </source>
</evidence>
<dbReference type="Proteomes" id="UP000693672">
    <property type="component" value="Unassembled WGS sequence"/>
</dbReference>
<dbReference type="Pfam" id="PF09093">
    <property type="entry name" value="Lyase_catalyt"/>
    <property type="match status" value="1"/>
</dbReference>
<dbReference type="GO" id="GO:0034001">
    <property type="term" value="F:chondroitin-sulfate-ABC exolyase activity"/>
    <property type="evidence" value="ECO:0007669"/>
    <property type="project" value="UniProtKB-EC"/>
</dbReference>
<dbReference type="InterPro" id="IPR024200">
    <property type="entry name" value="Chondroitinase_ABC_I"/>
</dbReference>
<evidence type="ECO:0000259" key="2">
    <source>
        <dbReference type="Pfam" id="PF02278"/>
    </source>
</evidence>
<evidence type="ECO:0000259" key="3">
    <source>
        <dbReference type="Pfam" id="PF09092"/>
    </source>
</evidence>
<dbReference type="InterPro" id="IPR039174">
    <property type="entry name" value="Chondroitin_ABC_lyase"/>
</dbReference>
<dbReference type="InterPro" id="IPR015176">
    <property type="entry name" value="Lyase_N"/>
</dbReference>
<name>A0A916JVT9_9BACL</name>
<dbReference type="RefSeq" id="WP_218090786.1">
    <property type="nucleotide sequence ID" value="NZ_CAJVAS010000003.1"/>
</dbReference>
<evidence type="ECO:0000256" key="1">
    <source>
        <dbReference type="SAM" id="MobiDB-lite"/>
    </source>
</evidence>
<evidence type="ECO:0000259" key="4">
    <source>
        <dbReference type="Pfam" id="PF09093"/>
    </source>
</evidence>
<dbReference type="AlphaFoldDB" id="A0A916JVT9"/>
<sequence length="1041" mass="116966">MNRTVYSFEEGVPEGFSAAQPGALAICGHRYKDGRFALRWDRAYRSALTVSAPIGFQPYKENTVNQARDTFAVWVYNEKPVNDKLVFRFGRGASTDCFFEFQLAFQGWRTAWVMFERDMQGTPRPDMDTLTIEGPRTEDPGSLYFDQMVLSVPVDPRHPTRDEQVPQVNMRADRGANNHWLSLYRFSRMRPKRTEAALSDSPSAEAILHKYEDWLWSRRSKKDAQQQWASLLEQFATFRIASDEGRRSGRPVLLVHGQEVFPVHCKPELTALTDAVNVKSYTEWLLNAAYAYRMAESERLRAGIGEAFIQALEHWHDQGWAAGSALGTVHHLGYNLQSLYPAVLLMREMLAQNAPASLKRAQQAMYWYSGAGRIHMDPQEVEGNIDIFNTTLAGMLASILLMERGAEQAEELQAFSRWLSQSLRPALGLRAAIKSDGSMYHHVNHYPAYAAGGLNGVTPVVYMLSGTPYRIAEDAHAALRKALLSMRLYCHKYEWLVSLSARHPTGKGSLPLLPFKYMALSGMPDGSDALDRETAAAYLRLLPRGAEEETRLRLEQAGIRPESDPSGHWSMNYAALGLHRRDGWLAGVRGHSRYLWANETYVDCNLYGRYIAYGHLQIMAGGEPVNHADSGYAPEGWDWNRWPGTTTVHLPWEELCADVRNVDTWSGFEEMLLSDETYCGSLHLENRNGMFAMKLHGHPKYDGSQRARKSFFFFDDRIVAIGTGIENTSAYPTQTTLFQNRLAHSDDPIWIQVDSQADGADDTEHSRKHAAADNQGRGADHAADPSVIALFPYAATWQGYSAIGLIDNQGHGYYIPAGQTVSVSRRKQLSKHQKDRSDTEGDFASAWFEHGTAPQSGEYEYAILVRTHAEAMRRFAERMTDDGTAPYSVLQKDRIAHVVRDRESATTAYAMFEAGRTAATGWLEQTDTPCMVMIRETGDGGLIVSAVDPDLRLYEGMEADQYDEYGVQREVSVYSRPWVHADSRLHRVTLVLRGAWALADPSRDTRASVCGRDGERTLLALDCKDAAPIEIVLVSAADRHQ</sequence>
<gene>
    <name evidence="5" type="primary">chonabc_3</name>
    <name evidence="5" type="ORF">PAESOLCIP111_00957</name>
</gene>
<dbReference type="PANTHER" id="PTHR37322">
    <property type="match status" value="1"/>
</dbReference>
<protein>
    <submittedName>
        <fullName evidence="5">Chondroitin sulfate ABC exolyase</fullName>
        <ecNumber evidence="5">4.2.2.21</ecNumber>
    </submittedName>
</protein>
<dbReference type="Pfam" id="PF02278">
    <property type="entry name" value="Lyase_8"/>
    <property type="match status" value="1"/>
</dbReference>
<dbReference type="PIRSF" id="PIRSF034515">
    <property type="entry name" value="Chondroitinase"/>
    <property type="match status" value="1"/>
</dbReference>
<keyword evidence="5" id="KW-0456">Lyase</keyword>
<dbReference type="InterPro" id="IPR003159">
    <property type="entry name" value="Lyase_8_central_dom"/>
</dbReference>
<evidence type="ECO:0000313" key="6">
    <source>
        <dbReference type="Proteomes" id="UP000693672"/>
    </source>
</evidence>
<dbReference type="GO" id="GO:0005576">
    <property type="term" value="C:extracellular region"/>
    <property type="evidence" value="ECO:0007669"/>
    <property type="project" value="InterPro"/>
</dbReference>
<keyword evidence="6" id="KW-1185">Reference proteome</keyword>
<feature type="domain" description="Lyase catalytic" evidence="4">
    <location>
        <begin position="203"/>
        <end position="543"/>
    </location>
</feature>
<dbReference type="InterPro" id="IPR015177">
    <property type="entry name" value="Lyase_catalyt"/>
</dbReference>
<feature type="domain" description="Lyase N-terminal" evidence="3">
    <location>
        <begin position="4"/>
        <end position="166"/>
    </location>
</feature>
<dbReference type="EMBL" id="CAJVAS010000003">
    <property type="protein sequence ID" value="CAG7607429.1"/>
    <property type="molecule type" value="Genomic_DNA"/>
</dbReference>
<proteinExistence type="predicted"/>